<dbReference type="AlphaFoldDB" id="A0A839H502"/>
<accession>A0A839H502</accession>
<dbReference type="Proteomes" id="UP000548632">
    <property type="component" value="Unassembled WGS sequence"/>
</dbReference>
<sequence length="52" mass="5927">MSDTIELLKSINPIYAANNHAQRRQWNTAELLVAARNLIVRFGKNTSLLTRC</sequence>
<dbReference type="EMBL" id="JABVCQ010000004">
    <property type="protein sequence ID" value="MBB1125113.1"/>
    <property type="molecule type" value="Genomic_DNA"/>
</dbReference>
<evidence type="ECO:0000313" key="2">
    <source>
        <dbReference type="Proteomes" id="UP000548632"/>
    </source>
</evidence>
<name>A0A839H502_9GAMM</name>
<proteinExistence type="predicted"/>
<gene>
    <name evidence="1" type="ORF">HUK38_02570</name>
</gene>
<comment type="caution">
    <text evidence="1">The sequence shown here is derived from an EMBL/GenBank/DDBJ whole genome shotgun (WGS) entry which is preliminary data.</text>
</comment>
<dbReference type="RefSeq" id="WP_238787390.1">
    <property type="nucleotide sequence ID" value="NZ_JABVCQ010000004.1"/>
</dbReference>
<organism evidence="1 2">
    <name type="scientific">Thiospirillum jenense</name>
    <dbReference type="NCBI Taxonomy" id="1653858"/>
    <lineage>
        <taxon>Bacteria</taxon>
        <taxon>Pseudomonadati</taxon>
        <taxon>Pseudomonadota</taxon>
        <taxon>Gammaproteobacteria</taxon>
        <taxon>Chromatiales</taxon>
        <taxon>Chromatiaceae</taxon>
        <taxon>Thiospirillum</taxon>
    </lineage>
</organism>
<keyword evidence="2" id="KW-1185">Reference proteome</keyword>
<protein>
    <submittedName>
        <fullName evidence="1">Uncharacterized protein</fullName>
    </submittedName>
</protein>
<reference evidence="1 2" key="1">
    <citation type="journal article" date="2020" name="Arch. Microbiol.">
        <title>The genome sequence of the giant phototrophic gammaproteobacterium Thiospirillum jenense gives insight into its physiological properties and phylogenetic relationships.</title>
        <authorList>
            <person name="Imhoff J.F."/>
            <person name="Meyer T.E."/>
            <person name="Kyndt J.A."/>
        </authorList>
    </citation>
    <scope>NUCLEOTIDE SEQUENCE [LARGE SCALE GENOMIC DNA]</scope>
    <source>
        <strain evidence="1 2">DSM 216</strain>
    </source>
</reference>
<evidence type="ECO:0000313" key="1">
    <source>
        <dbReference type="EMBL" id="MBB1125113.1"/>
    </source>
</evidence>